<dbReference type="InterPro" id="IPR039426">
    <property type="entry name" value="TonB-dep_rcpt-like"/>
</dbReference>
<evidence type="ECO:0000259" key="15">
    <source>
        <dbReference type="Pfam" id="PF07715"/>
    </source>
</evidence>
<protein>
    <submittedName>
        <fullName evidence="16">TonB-dependent receptor</fullName>
    </submittedName>
</protein>
<keyword evidence="4" id="KW-0410">Iron transport</keyword>
<keyword evidence="8 12" id="KW-0798">TonB box</keyword>
<evidence type="ECO:0000256" key="9">
    <source>
        <dbReference type="ARBA" id="ARBA00023136"/>
    </source>
</evidence>
<feature type="chain" id="PRO_5045092613" evidence="13">
    <location>
        <begin position="32"/>
        <end position="803"/>
    </location>
</feature>
<proteinExistence type="inferred from homology"/>
<comment type="similarity">
    <text evidence="11 12">Belongs to the TonB-dependent receptor family.</text>
</comment>
<keyword evidence="16" id="KW-0675">Receptor</keyword>
<name>A0ABT3T056_9GAMM</name>
<dbReference type="PANTHER" id="PTHR32552">
    <property type="entry name" value="FERRICHROME IRON RECEPTOR-RELATED"/>
    <property type="match status" value="1"/>
</dbReference>
<keyword evidence="3 11" id="KW-1134">Transmembrane beta strand</keyword>
<evidence type="ECO:0000313" key="17">
    <source>
        <dbReference type="Proteomes" id="UP001143307"/>
    </source>
</evidence>
<dbReference type="CDD" id="cd01347">
    <property type="entry name" value="ligand_gated_channel"/>
    <property type="match status" value="1"/>
</dbReference>
<keyword evidence="17" id="KW-1185">Reference proteome</keyword>
<dbReference type="InterPro" id="IPR000531">
    <property type="entry name" value="Beta-barrel_TonB"/>
</dbReference>
<dbReference type="Pfam" id="PF00593">
    <property type="entry name" value="TonB_dep_Rec_b-barrel"/>
    <property type="match status" value="1"/>
</dbReference>
<evidence type="ECO:0000256" key="8">
    <source>
        <dbReference type="ARBA" id="ARBA00023077"/>
    </source>
</evidence>
<dbReference type="SUPFAM" id="SSF56935">
    <property type="entry name" value="Porins"/>
    <property type="match status" value="1"/>
</dbReference>
<evidence type="ECO:0000256" key="5">
    <source>
        <dbReference type="ARBA" id="ARBA00022692"/>
    </source>
</evidence>
<evidence type="ECO:0000256" key="1">
    <source>
        <dbReference type="ARBA" id="ARBA00004571"/>
    </source>
</evidence>
<dbReference type="PROSITE" id="PS52016">
    <property type="entry name" value="TONB_DEPENDENT_REC_3"/>
    <property type="match status" value="1"/>
</dbReference>
<dbReference type="Pfam" id="PF07715">
    <property type="entry name" value="Plug"/>
    <property type="match status" value="1"/>
</dbReference>
<feature type="domain" description="TonB-dependent receptor-like beta-barrel" evidence="14">
    <location>
        <begin position="316"/>
        <end position="767"/>
    </location>
</feature>
<evidence type="ECO:0000256" key="12">
    <source>
        <dbReference type="RuleBase" id="RU003357"/>
    </source>
</evidence>
<organism evidence="16 17">
    <name type="scientific">Candidatus Seongchinamella marina</name>
    <dbReference type="NCBI Taxonomy" id="2518990"/>
    <lineage>
        <taxon>Bacteria</taxon>
        <taxon>Pseudomonadati</taxon>
        <taxon>Pseudomonadota</taxon>
        <taxon>Gammaproteobacteria</taxon>
        <taxon>Cellvibrionales</taxon>
        <taxon>Halieaceae</taxon>
        <taxon>Seongchinamella</taxon>
    </lineage>
</organism>
<evidence type="ECO:0000256" key="3">
    <source>
        <dbReference type="ARBA" id="ARBA00022452"/>
    </source>
</evidence>
<dbReference type="Gene3D" id="2.40.170.20">
    <property type="entry name" value="TonB-dependent receptor, beta-barrel domain"/>
    <property type="match status" value="2"/>
</dbReference>
<keyword evidence="5 11" id="KW-0812">Transmembrane</keyword>
<evidence type="ECO:0000256" key="13">
    <source>
        <dbReference type="SAM" id="SignalP"/>
    </source>
</evidence>
<keyword evidence="13" id="KW-0732">Signal</keyword>
<evidence type="ECO:0000256" key="11">
    <source>
        <dbReference type="PROSITE-ProRule" id="PRU01360"/>
    </source>
</evidence>
<evidence type="ECO:0000259" key="14">
    <source>
        <dbReference type="Pfam" id="PF00593"/>
    </source>
</evidence>
<sequence>MNKTLIATPLPMVAVFLSLTGTLGSATVAFAQTTGADRMLEEVRVTARRREEGLQDAPIAVSAFTGENLAYRGITRLDQIEKFVPNLTLQNNPSFGGASNSAAIYLRGVGQKEFLPTSEPGVGLYVDGVYIARSVGAVLDLIDIERLEVLRGPQGTLFGRNTIGGAISITTVKPDIGGEFSGKVGAAYGTDDRLNLKGSVDIPIGSTVGLRVSAASFQQDGYVERQDGVDLGDDDTLTARLALAWEPSEKLRADFSFDYTSDSEHGPAMELIGIDFTDLSQLQGVVAAPPPPMAFVHNVTAAALGPGMPCAATDVNGNGVTYNPDSPNCYDNRYLRGNGRNGGTAEAKSETDVYGMSLNLSYELTEALTLKSITAWRDLDSEFARDGDHSPQRISQFFDDLEQEQFSQEFQLLGDHGRLNWIAGAYYFNEEGKNANILDFTVSNFRSGGEFDNEALALFAQASYDLTDTWHLTLGGRYTEETKTFRPDQVIFTNYYAGISQVVPPGNPLAALDAPFLQAGSRILPYVEKELEIDEFTPLANLSWDASDDVMIYATYSEGFKSGGFTQRVFPPIVPPFTAPPGTPDLDLIPTFEPEFADVYELGFKSTLLDGRVRLNGAIFHTDYEDLQVQVFNSVAPVTENIGSADIDGLELELQASPGAGWLVDATFAWLDAHYDQIDTGLTLIGENFAFERVPEYSGSLGLSKEFGLNEWGTVVVRGDASYRDDTYNDAYNTPILKTDAYTLLDARVRWTNAEENLSVILSAINLTDEDYLATGVYGTAFQSYEGIFDRGRQWLVEAQWSF</sequence>
<accession>A0ABT3T056</accession>
<dbReference type="PANTHER" id="PTHR32552:SF81">
    <property type="entry name" value="TONB-DEPENDENT OUTER MEMBRANE RECEPTOR"/>
    <property type="match status" value="1"/>
</dbReference>
<dbReference type="RefSeq" id="WP_279254268.1">
    <property type="nucleotide sequence ID" value="NZ_SHNP01000010.1"/>
</dbReference>
<comment type="caution">
    <text evidence="16">The sequence shown here is derived from an EMBL/GenBank/DDBJ whole genome shotgun (WGS) entry which is preliminary data.</text>
</comment>
<keyword evidence="6" id="KW-0408">Iron</keyword>
<keyword evidence="2 11" id="KW-0813">Transport</keyword>
<evidence type="ECO:0000256" key="7">
    <source>
        <dbReference type="ARBA" id="ARBA00023065"/>
    </source>
</evidence>
<evidence type="ECO:0000313" key="16">
    <source>
        <dbReference type="EMBL" id="MCX2975643.1"/>
    </source>
</evidence>
<evidence type="ECO:0000256" key="2">
    <source>
        <dbReference type="ARBA" id="ARBA00022448"/>
    </source>
</evidence>
<dbReference type="Proteomes" id="UP001143307">
    <property type="component" value="Unassembled WGS sequence"/>
</dbReference>
<keyword evidence="9 11" id="KW-0472">Membrane</keyword>
<evidence type="ECO:0000256" key="6">
    <source>
        <dbReference type="ARBA" id="ARBA00023004"/>
    </source>
</evidence>
<keyword evidence="7" id="KW-0406">Ion transport</keyword>
<dbReference type="EMBL" id="SHNP01000010">
    <property type="protein sequence ID" value="MCX2975643.1"/>
    <property type="molecule type" value="Genomic_DNA"/>
</dbReference>
<feature type="signal peptide" evidence="13">
    <location>
        <begin position="1"/>
        <end position="31"/>
    </location>
</feature>
<dbReference type="InterPro" id="IPR036942">
    <property type="entry name" value="Beta-barrel_TonB_sf"/>
</dbReference>
<feature type="domain" description="TonB-dependent receptor plug" evidence="15">
    <location>
        <begin position="54"/>
        <end position="166"/>
    </location>
</feature>
<evidence type="ECO:0000256" key="4">
    <source>
        <dbReference type="ARBA" id="ARBA00022496"/>
    </source>
</evidence>
<comment type="subcellular location">
    <subcellularLocation>
        <location evidence="1 11">Cell outer membrane</location>
        <topology evidence="1 11">Multi-pass membrane protein</topology>
    </subcellularLocation>
</comment>
<dbReference type="InterPro" id="IPR012910">
    <property type="entry name" value="Plug_dom"/>
</dbReference>
<keyword evidence="10 11" id="KW-0998">Cell outer membrane</keyword>
<gene>
    <name evidence="16" type="ORF">EYC87_18870</name>
</gene>
<reference evidence="16" key="1">
    <citation type="submission" date="2019-02" db="EMBL/GenBank/DDBJ databases">
        <authorList>
            <person name="Li S.-H."/>
        </authorList>
    </citation>
    <scope>NUCLEOTIDE SEQUENCE</scope>
    <source>
        <strain evidence="16">IMCC8485</strain>
    </source>
</reference>
<evidence type="ECO:0000256" key="10">
    <source>
        <dbReference type="ARBA" id="ARBA00023237"/>
    </source>
</evidence>